<gene>
    <name evidence="6" type="primary">arnB_1</name>
    <name evidence="6" type="ORF">NCTC12410_00108</name>
</gene>
<comment type="similarity">
    <text evidence="2 5">Belongs to the DegT/DnrJ/EryC1 family.</text>
</comment>
<dbReference type="InterPro" id="IPR015421">
    <property type="entry name" value="PyrdxlP-dep_Trfase_major"/>
</dbReference>
<dbReference type="InterPro" id="IPR000653">
    <property type="entry name" value="DegT/StrS_aminotransferase"/>
</dbReference>
<evidence type="ECO:0000256" key="2">
    <source>
        <dbReference type="ARBA" id="ARBA00037999"/>
    </source>
</evidence>
<keyword evidence="6" id="KW-0808">Transferase</keyword>
<dbReference type="PANTHER" id="PTHR30244:SF36">
    <property type="entry name" value="3-OXO-GLUCOSE-6-PHOSPHATE:GLUTAMATE AMINOTRANSFERASE"/>
    <property type="match status" value="1"/>
</dbReference>
<evidence type="ECO:0000313" key="7">
    <source>
        <dbReference type="Proteomes" id="UP000254841"/>
    </source>
</evidence>
<dbReference type="OrthoDB" id="9766188at2"/>
<dbReference type="PANTHER" id="PTHR30244">
    <property type="entry name" value="TRANSAMINASE"/>
    <property type="match status" value="1"/>
</dbReference>
<dbReference type="EC" id="2.6.1.87" evidence="6"/>
<evidence type="ECO:0000256" key="1">
    <source>
        <dbReference type="ARBA" id="ARBA00022898"/>
    </source>
</evidence>
<evidence type="ECO:0000256" key="3">
    <source>
        <dbReference type="PIRSR" id="PIRSR000390-1"/>
    </source>
</evidence>
<dbReference type="GO" id="GO:0099620">
    <property type="term" value="F:UDP-4-amino-4-deoxy-L-arabinose aminotransferase"/>
    <property type="evidence" value="ECO:0007669"/>
    <property type="project" value="UniProtKB-EC"/>
</dbReference>
<evidence type="ECO:0000256" key="5">
    <source>
        <dbReference type="RuleBase" id="RU004508"/>
    </source>
</evidence>
<reference evidence="6 7" key="1">
    <citation type="submission" date="2018-06" db="EMBL/GenBank/DDBJ databases">
        <authorList>
            <consortium name="Pathogen Informatics"/>
            <person name="Doyle S."/>
        </authorList>
    </citation>
    <scope>NUCLEOTIDE SEQUENCE [LARGE SCALE GENOMIC DNA]</scope>
    <source>
        <strain evidence="6 7">NCTC12410</strain>
    </source>
</reference>
<dbReference type="EMBL" id="UGHV01000001">
    <property type="protein sequence ID" value="STO96299.1"/>
    <property type="molecule type" value="Genomic_DNA"/>
</dbReference>
<sequence length="407" mass="45060">MQKMEQVVFLDLKAQFSDIEKEVLSGVQEVCQSAEFVLGSAVSEFEQSFSDYIFSYESAPKPSLEQALEQRIQDLSHSTHPNRCVGVGNGTDALEIAIAALDLPPKSEILIPANAYFACVEAVLNAGMRAVIVDCEEDGSFMPKDSMITPNMRAILCVHLYGVMQDISAFEAFATKHRLKLIEDCAQAHGASDEKGRKAGSIGDIACFSFYPGKNLGAYGDGGAVVSKDISLVQKAREIANHGQKFHNGIWDKNNHYTLGRNSRLDSIQAKILHIKLPKLSQHNAHRMRCAREYCTQLERFAYLKLPSVFAQSVWHLFVVECCGLAESKRDRLLAFLRQNGIECGVHYPHALSDIATLQAHSDVTIHSSPNASRRSHNILSLPIGEHLDFSHIAYIAQVLAEFEQTL</sequence>
<dbReference type="Pfam" id="PF01041">
    <property type="entry name" value="DegT_DnrJ_EryC1"/>
    <property type="match status" value="1"/>
</dbReference>
<keyword evidence="1 4" id="KW-0663">Pyridoxal phosphate</keyword>
<evidence type="ECO:0000256" key="4">
    <source>
        <dbReference type="PIRSR" id="PIRSR000390-2"/>
    </source>
</evidence>
<dbReference type="PIRSF" id="PIRSF000390">
    <property type="entry name" value="PLP_StrS"/>
    <property type="match status" value="1"/>
</dbReference>
<dbReference type="AlphaFoldDB" id="A0A377J1S8"/>
<accession>A0A377J1S8</accession>
<dbReference type="GO" id="GO:0030170">
    <property type="term" value="F:pyridoxal phosphate binding"/>
    <property type="evidence" value="ECO:0007669"/>
    <property type="project" value="TreeGrafter"/>
</dbReference>
<proteinExistence type="inferred from homology"/>
<keyword evidence="6" id="KW-0032">Aminotransferase</keyword>
<dbReference type="SUPFAM" id="SSF53383">
    <property type="entry name" value="PLP-dependent transferases"/>
    <property type="match status" value="1"/>
</dbReference>
<dbReference type="GO" id="GO:0000271">
    <property type="term" value="P:polysaccharide biosynthetic process"/>
    <property type="evidence" value="ECO:0007669"/>
    <property type="project" value="TreeGrafter"/>
</dbReference>
<dbReference type="InterPro" id="IPR015422">
    <property type="entry name" value="PyrdxlP-dep_Trfase_small"/>
</dbReference>
<feature type="active site" description="Proton acceptor" evidence="3">
    <location>
        <position position="214"/>
    </location>
</feature>
<dbReference type="Proteomes" id="UP000254841">
    <property type="component" value="Unassembled WGS sequence"/>
</dbReference>
<dbReference type="Gene3D" id="3.90.1150.10">
    <property type="entry name" value="Aspartate Aminotransferase, domain 1"/>
    <property type="match status" value="1"/>
</dbReference>
<dbReference type="InterPro" id="IPR015424">
    <property type="entry name" value="PyrdxlP-dep_Trfase"/>
</dbReference>
<dbReference type="RefSeq" id="WP_115010648.1">
    <property type="nucleotide sequence ID" value="NZ_UGHV01000001.1"/>
</dbReference>
<feature type="modified residue" description="N6-(pyridoxal phosphate)lysine" evidence="4">
    <location>
        <position position="214"/>
    </location>
</feature>
<name>A0A377J1S8_9HELI</name>
<organism evidence="6 7">
    <name type="scientific">Helicobacter canis</name>
    <dbReference type="NCBI Taxonomy" id="29419"/>
    <lineage>
        <taxon>Bacteria</taxon>
        <taxon>Pseudomonadati</taxon>
        <taxon>Campylobacterota</taxon>
        <taxon>Epsilonproteobacteria</taxon>
        <taxon>Campylobacterales</taxon>
        <taxon>Helicobacteraceae</taxon>
        <taxon>Helicobacter</taxon>
    </lineage>
</organism>
<evidence type="ECO:0000313" key="6">
    <source>
        <dbReference type="EMBL" id="STO96299.1"/>
    </source>
</evidence>
<protein>
    <submittedName>
        <fullName evidence="6">DegT family aminotransferase</fullName>
        <ecNumber evidence="6">2.6.1.87</ecNumber>
    </submittedName>
</protein>
<dbReference type="Gene3D" id="3.40.640.10">
    <property type="entry name" value="Type I PLP-dependent aspartate aminotransferase-like (Major domain)"/>
    <property type="match status" value="1"/>
</dbReference>